<proteinExistence type="predicted"/>
<protein>
    <submittedName>
        <fullName evidence="1">Uncharacterized protein</fullName>
    </submittedName>
</protein>
<dbReference type="EMBL" id="BA000058">
    <property type="protein sequence ID" value="BAO04906.1"/>
    <property type="molecule type" value="Genomic_DNA"/>
</dbReference>
<sequence>MSSYKNFQTDNFKYSEENKTDIYNPNFASNVQLDENKGDLFHENLDKWILFLQWAIWFP</sequence>
<evidence type="ECO:0000313" key="1">
    <source>
        <dbReference type="EMBL" id="BAO04906.1"/>
    </source>
</evidence>
<dbReference type="AlphaFoldDB" id="A0A060N375"/>
<reference evidence="1" key="1">
    <citation type="submission" date="2013-10" db="EMBL/GenBank/DDBJ databases">
        <title>Draft genome sequence of Clostridium botulinum type B strain Osaka05.</title>
        <authorList>
            <person name="Sakaguchi Y."/>
            <person name="Hosomi K."/>
            <person name="Uchiyama J."/>
            <person name="Ogura Y."/>
            <person name="Sakaguchi M."/>
            <person name="Kohda T."/>
            <person name="Mukamoto M."/>
            <person name="Misawa N."/>
            <person name="Matsuzaki S."/>
            <person name="Hayashi T."/>
            <person name="Kozaki S."/>
        </authorList>
    </citation>
    <scope>NUCLEOTIDE SEQUENCE</scope>
    <source>
        <strain evidence="1">Osaka05</strain>
    </source>
</reference>
<dbReference type="HOGENOM" id="CLU_2952103_0_0_9"/>
<organism evidence="1">
    <name type="scientific">Clostridium botulinum B str. Osaka05</name>
    <dbReference type="NCBI Taxonomy" id="1407017"/>
    <lineage>
        <taxon>Bacteria</taxon>
        <taxon>Bacillati</taxon>
        <taxon>Bacillota</taxon>
        <taxon>Clostridia</taxon>
        <taxon>Eubacteriales</taxon>
        <taxon>Clostridiaceae</taxon>
        <taxon>Clostridium</taxon>
    </lineage>
</organism>
<gene>
    <name evidence="1" type="ORF">CBO05P1_187</name>
</gene>
<name>A0A060N375_CLOBO</name>
<dbReference type="Proteomes" id="UP000054164">
    <property type="component" value="Unassembled WGS sequence"/>
</dbReference>
<dbReference type="RefSeq" id="WP_195745633.1">
    <property type="nucleotide sequence ID" value="NZ_BA000058.1"/>
</dbReference>
<accession>A0A060N375</accession>